<feature type="domain" description="CD-NTase-associated protein 15" evidence="2">
    <location>
        <begin position="75"/>
        <end position="194"/>
    </location>
</feature>
<protein>
    <recommendedName>
        <fullName evidence="2">CD-NTase-associated protein 15 domain-containing protein</fullName>
    </recommendedName>
</protein>
<keyword evidence="1" id="KW-0812">Transmembrane</keyword>
<keyword evidence="1" id="KW-0472">Membrane</keyword>
<dbReference type="RefSeq" id="WP_152806229.1">
    <property type="nucleotide sequence ID" value="NZ_WHUF01000004.1"/>
</dbReference>
<name>A0A843SFW7_9BURK</name>
<sequence>MLSIGTNADHLKKFIYLTVVLFLLCLFLSWAVTGFAETREIVSHIPAAISGTLLACIAIIKWGWKLRPFPWILGVPVLEGTWTGHLESDWERGRDNVQQQPPIVFSIRQDLLSLTVLSFTRDRHGVSYAAQLITNDAAQIKRLVYLYSLNEAFRAGEGTQQGAAEIQIGGKHTLEMRGEYWTNTKTRGRVILTRRSPLISGSFEEACERWPLATWKNF</sequence>
<comment type="caution">
    <text evidence="3">The sequence shown here is derived from an EMBL/GenBank/DDBJ whole genome shotgun (WGS) entry which is preliminary data.</text>
</comment>
<feature type="transmembrane region" description="Helical" evidence="1">
    <location>
        <begin position="41"/>
        <end position="60"/>
    </location>
</feature>
<evidence type="ECO:0000256" key="1">
    <source>
        <dbReference type="SAM" id="Phobius"/>
    </source>
</evidence>
<proteinExistence type="predicted"/>
<organism evidence="3 4">
    <name type="scientific">Rugamonas rivuli</name>
    <dbReference type="NCBI Taxonomy" id="2743358"/>
    <lineage>
        <taxon>Bacteria</taxon>
        <taxon>Pseudomonadati</taxon>
        <taxon>Pseudomonadota</taxon>
        <taxon>Betaproteobacteria</taxon>
        <taxon>Burkholderiales</taxon>
        <taxon>Oxalobacteraceae</taxon>
        <taxon>Telluria group</taxon>
        <taxon>Rugamonas</taxon>
    </lineage>
</organism>
<dbReference type="AlphaFoldDB" id="A0A843SFW7"/>
<evidence type="ECO:0000313" key="4">
    <source>
        <dbReference type="Proteomes" id="UP000444318"/>
    </source>
</evidence>
<dbReference type="InterPro" id="IPR041208">
    <property type="entry name" value="Cap15"/>
</dbReference>
<keyword evidence="1" id="KW-1133">Transmembrane helix</keyword>
<reference evidence="3 4" key="1">
    <citation type="submission" date="2019-10" db="EMBL/GenBank/DDBJ databases">
        <title>Two novel species isolated from a subtropical stream in China.</title>
        <authorList>
            <person name="Lu H."/>
        </authorList>
    </citation>
    <scope>NUCLEOTIDE SEQUENCE [LARGE SCALE GENOMIC DNA]</scope>
    <source>
        <strain evidence="3 4">FT103W</strain>
    </source>
</reference>
<dbReference type="EMBL" id="WHUF01000004">
    <property type="protein sequence ID" value="MQA21031.1"/>
    <property type="molecule type" value="Genomic_DNA"/>
</dbReference>
<gene>
    <name evidence="3" type="ORF">GEV01_16035</name>
</gene>
<keyword evidence="4" id="KW-1185">Reference proteome</keyword>
<dbReference type="Pfam" id="PF18153">
    <property type="entry name" value="Cap15_CD_rec"/>
    <property type="match status" value="1"/>
</dbReference>
<evidence type="ECO:0000313" key="3">
    <source>
        <dbReference type="EMBL" id="MQA21031.1"/>
    </source>
</evidence>
<dbReference type="Proteomes" id="UP000444318">
    <property type="component" value="Unassembled WGS sequence"/>
</dbReference>
<feature type="transmembrane region" description="Helical" evidence="1">
    <location>
        <begin position="14"/>
        <end position="35"/>
    </location>
</feature>
<accession>A0A843SFW7</accession>
<evidence type="ECO:0000259" key="2">
    <source>
        <dbReference type="Pfam" id="PF18153"/>
    </source>
</evidence>